<keyword evidence="7" id="KW-1185">Reference proteome</keyword>
<name>A0AA88QWC7_9ASTE</name>
<sequence length="94" mass="10365">MGLLGTIPPSIGNLSFLVSLDLSKNNFSGCIPKEMARLRRIKDINLDFNDLSGGLPTRKDDLVLRAKPYHGLVLQQYGGMHLTFTDTHLKSPNA</sequence>
<dbReference type="Proteomes" id="UP001187471">
    <property type="component" value="Unassembled WGS sequence"/>
</dbReference>
<keyword evidence="5" id="KW-0325">Glycoprotein</keyword>
<evidence type="ECO:0000256" key="1">
    <source>
        <dbReference type="ARBA" id="ARBA00022614"/>
    </source>
</evidence>
<dbReference type="AlphaFoldDB" id="A0AA88QWC7"/>
<accession>A0AA88QWC7</accession>
<protein>
    <submittedName>
        <fullName evidence="6">Uncharacterized protein</fullName>
    </submittedName>
</protein>
<keyword evidence="4" id="KW-0067">ATP-binding</keyword>
<comment type="caution">
    <text evidence="6">The sequence shown here is derived from an EMBL/GenBank/DDBJ whole genome shotgun (WGS) entry which is preliminary data.</text>
</comment>
<dbReference type="GO" id="GO:0005524">
    <property type="term" value="F:ATP binding"/>
    <property type="evidence" value="ECO:0007669"/>
    <property type="project" value="UniProtKB-KW"/>
</dbReference>
<dbReference type="Gene3D" id="3.80.10.10">
    <property type="entry name" value="Ribonuclease Inhibitor"/>
    <property type="match status" value="1"/>
</dbReference>
<evidence type="ECO:0000256" key="2">
    <source>
        <dbReference type="ARBA" id="ARBA00022737"/>
    </source>
</evidence>
<organism evidence="6 7">
    <name type="scientific">Escallonia rubra</name>
    <dbReference type="NCBI Taxonomy" id="112253"/>
    <lineage>
        <taxon>Eukaryota</taxon>
        <taxon>Viridiplantae</taxon>
        <taxon>Streptophyta</taxon>
        <taxon>Embryophyta</taxon>
        <taxon>Tracheophyta</taxon>
        <taxon>Spermatophyta</taxon>
        <taxon>Magnoliopsida</taxon>
        <taxon>eudicotyledons</taxon>
        <taxon>Gunneridae</taxon>
        <taxon>Pentapetalae</taxon>
        <taxon>asterids</taxon>
        <taxon>campanulids</taxon>
        <taxon>Escalloniales</taxon>
        <taxon>Escalloniaceae</taxon>
        <taxon>Escallonia</taxon>
    </lineage>
</organism>
<dbReference type="Pfam" id="PF00560">
    <property type="entry name" value="LRR_1"/>
    <property type="match status" value="1"/>
</dbReference>
<dbReference type="PANTHER" id="PTHR48056:SF81">
    <property type="entry name" value="RECEPTOR PROTEIN-TYROSINE KINASE CEPR1"/>
    <property type="match status" value="1"/>
</dbReference>
<keyword evidence="1" id="KW-0433">Leucine-rich repeat</keyword>
<dbReference type="InterPro" id="IPR001611">
    <property type="entry name" value="Leu-rich_rpt"/>
</dbReference>
<evidence type="ECO:0000256" key="3">
    <source>
        <dbReference type="ARBA" id="ARBA00022741"/>
    </source>
</evidence>
<proteinExistence type="predicted"/>
<keyword evidence="2" id="KW-0677">Repeat</keyword>
<evidence type="ECO:0000313" key="7">
    <source>
        <dbReference type="Proteomes" id="UP001187471"/>
    </source>
</evidence>
<dbReference type="SUPFAM" id="SSF52058">
    <property type="entry name" value="L domain-like"/>
    <property type="match status" value="1"/>
</dbReference>
<evidence type="ECO:0000256" key="4">
    <source>
        <dbReference type="ARBA" id="ARBA00022840"/>
    </source>
</evidence>
<dbReference type="EMBL" id="JAVXUO010002878">
    <property type="protein sequence ID" value="KAK2968876.1"/>
    <property type="molecule type" value="Genomic_DNA"/>
</dbReference>
<dbReference type="InterPro" id="IPR032675">
    <property type="entry name" value="LRR_dom_sf"/>
</dbReference>
<reference evidence="6" key="1">
    <citation type="submission" date="2022-12" db="EMBL/GenBank/DDBJ databases">
        <title>Draft genome assemblies for two species of Escallonia (Escalloniales).</title>
        <authorList>
            <person name="Chanderbali A."/>
            <person name="Dervinis C."/>
            <person name="Anghel I."/>
            <person name="Soltis D."/>
            <person name="Soltis P."/>
            <person name="Zapata F."/>
        </authorList>
    </citation>
    <scope>NUCLEOTIDE SEQUENCE</scope>
    <source>
        <strain evidence="6">UCBG92.1500</strain>
        <tissue evidence="6">Leaf</tissue>
    </source>
</reference>
<evidence type="ECO:0000256" key="5">
    <source>
        <dbReference type="ARBA" id="ARBA00023180"/>
    </source>
</evidence>
<evidence type="ECO:0000313" key="6">
    <source>
        <dbReference type="EMBL" id="KAK2968876.1"/>
    </source>
</evidence>
<dbReference type="InterPro" id="IPR050647">
    <property type="entry name" value="Plant_LRR-RLKs"/>
</dbReference>
<gene>
    <name evidence="6" type="ORF">RJ640_023926</name>
</gene>
<dbReference type="PANTHER" id="PTHR48056">
    <property type="entry name" value="LRR RECEPTOR-LIKE SERINE/THREONINE-PROTEIN KINASE-RELATED"/>
    <property type="match status" value="1"/>
</dbReference>
<keyword evidence="3" id="KW-0547">Nucleotide-binding</keyword>